<organism evidence="1 2">
    <name type="scientific">Pseudocohnilembus persalinus</name>
    <name type="common">Ciliate</name>
    <dbReference type="NCBI Taxonomy" id="266149"/>
    <lineage>
        <taxon>Eukaryota</taxon>
        <taxon>Sar</taxon>
        <taxon>Alveolata</taxon>
        <taxon>Ciliophora</taxon>
        <taxon>Intramacronucleata</taxon>
        <taxon>Oligohymenophorea</taxon>
        <taxon>Scuticociliatia</taxon>
        <taxon>Philasterida</taxon>
        <taxon>Pseudocohnilembidae</taxon>
        <taxon>Pseudocohnilembus</taxon>
    </lineage>
</organism>
<dbReference type="EMBL" id="LDAU01000123">
    <property type="protein sequence ID" value="KRX03926.1"/>
    <property type="molecule type" value="Genomic_DNA"/>
</dbReference>
<dbReference type="Proteomes" id="UP000054937">
    <property type="component" value="Unassembled WGS sequence"/>
</dbReference>
<proteinExistence type="predicted"/>
<evidence type="ECO:0000313" key="1">
    <source>
        <dbReference type="EMBL" id="KRX03926.1"/>
    </source>
</evidence>
<name>A0A0V0QNU0_PSEPJ</name>
<comment type="caution">
    <text evidence="1">The sequence shown here is derived from an EMBL/GenBank/DDBJ whole genome shotgun (WGS) entry which is preliminary data.</text>
</comment>
<evidence type="ECO:0000313" key="2">
    <source>
        <dbReference type="Proteomes" id="UP000054937"/>
    </source>
</evidence>
<gene>
    <name evidence="1" type="ORF">PPERSA_12131</name>
</gene>
<dbReference type="AlphaFoldDB" id="A0A0V0QNU0"/>
<accession>A0A0V0QNU0</accession>
<dbReference type="InParanoid" id="A0A0V0QNU0"/>
<sequence>MLYQQFSFSEIFIILIIIISQERYSENKKYYFKLLNFSMILNYNFRYLQQIKDLKNYKQNILFLSYNMFQYIYINQQMSYIYIHTFFQSLYQLIFLIII</sequence>
<reference evidence="1 2" key="1">
    <citation type="journal article" date="2015" name="Sci. Rep.">
        <title>Genome of the facultative scuticociliatosis pathogen Pseudocohnilembus persalinus provides insight into its virulence through horizontal gene transfer.</title>
        <authorList>
            <person name="Xiong J."/>
            <person name="Wang G."/>
            <person name="Cheng J."/>
            <person name="Tian M."/>
            <person name="Pan X."/>
            <person name="Warren A."/>
            <person name="Jiang C."/>
            <person name="Yuan D."/>
            <person name="Miao W."/>
        </authorList>
    </citation>
    <scope>NUCLEOTIDE SEQUENCE [LARGE SCALE GENOMIC DNA]</scope>
    <source>
        <strain evidence="1">36N120E</strain>
    </source>
</reference>
<protein>
    <submittedName>
        <fullName evidence="1">Uncharacterized protein</fullName>
    </submittedName>
</protein>
<keyword evidence="2" id="KW-1185">Reference proteome</keyword>